<dbReference type="PANTHER" id="PTHR47628:SF1">
    <property type="entry name" value="ALIPHATIC AMIDASE EXPRESSION-REGULATING PROTEIN"/>
    <property type="match status" value="1"/>
</dbReference>
<accession>A0A495VAJ6</accession>
<dbReference type="AlphaFoldDB" id="A0A495VAJ6"/>
<name>A0A495VAJ6_9GAMM</name>
<keyword evidence="2" id="KW-1185">Reference proteome</keyword>
<sequence length="443" mass="48785">MLRASAKWSAVIPEVSLGCTLVRIPRSLPTILLISATLAAAALIPGSLRTSVTEPIRIGVFHAASGPMAESEKGLVDAARLAVEEINAEGGLLGRRVDLVIAENDSDWTTAAAEVERLILEERVSVVLACWTSACRKAVKPVVEKHRHLMLYALQYEGLEQSPHLIYMGSAPNQQIIPGARWTMDRFGSRIYLVGSDYVFPRTANLLIRDLVTAAGGEILAERYVPMDATDLDAIAAEIRRLAPDAVLNTLNGDANRHFFASLRAANLDAMPVVSFSVAEPELRFMLSGRIHREHYAVWGYFQSLPDDVNRRFVAAFQQRFGADRVVSDPIVSSYNGIRLWAEAVREAGTDDPAQVNRSIGRASLQGPSGIVALDAATRHLWRRVYVGHARADGQFDAVEISEAPIRPAPFPAYRSRAQWRALVDRLSDESNRRPPEDPQWVP</sequence>
<organism evidence="1 2">
    <name type="scientific">Thiocapsa rosea</name>
    <dbReference type="NCBI Taxonomy" id="69360"/>
    <lineage>
        <taxon>Bacteria</taxon>
        <taxon>Pseudomonadati</taxon>
        <taxon>Pseudomonadota</taxon>
        <taxon>Gammaproteobacteria</taxon>
        <taxon>Chromatiales</taxon>
        <taxon>Chromatiaceae</taxon>
        <taxon>Thiocapsa</taxon>
    </lineage>
</organism>
<dbReference type="InterPro" id="IPR017777">
    <property type="entry name" value="ABC_urea-bd_UrtA"/>
</dbReference>
<gene>
    <name evidence="1" type="ORF">BDD21_3244</name>
</gene>
<dbReference type="CDD" id="cd06355">
    <property type="entry name" value="PBP1_FmdD-like"/>
    <property type="match status" value="1"/>
</dbReference>
<dbReference type="EMBL" id="RBXL01000001">
    <property type="protein sequence ID" value="RKT45770.1"/>
    <property type="molecule type" value="Genomic_DNA"/>
</dbReference>
<reference evidence="1 2" key="1">
    <citation type="submission" date="2018-10" db="EMBL/GenBank/DDBJ databases">
        <title>Genomic Encyclopedia of Archaeal and Bacterial Type Strains, Phase II (KMG-II): from individual species to whole genera.</title>
        <authorList>
            <person name="Goeker M."/>
        </authorList>
    </citation>
    <scope>NUCLEOTIDE SEQUENCE [LARGE SCALE GENOMIC DNA]</scope>
    <source>
        <strain evidence="1 2">DSM 235</strain>
    </source>
</reference>
<dbReference type="Pfam" id="PF13433">
    <property type="entry name" value="Peripla_BP_5"/>
    <property type="match status" value="1"/>
</dbReference>
<proteinExistence type="predicted"/>
<dbReference type="RefSeq" id="WP_245969640.1">
    <property type="nucleotide sequence ID" value="NZ_RBXL01000001.1"/>
</dbReference>
<protein>
    <submittedName>
        <fullName evidence="1">Urea transport system substrate-binding protein</fullName>
    </submittedName>
</protein>
<evidence type="ECO:0000313" key="1">
    <source>
        <dbReference type="EMBL" id="RKT45770.1"/>
    </source>
</evidence>
<dbReference type="Gene3D" id="3.40.50.2300">
    <property type="match status" value="2"/>
</dbReference>
<dbReference type="Proteomes" id="UP000274556">
    <property type="component" value="Unassembled WGS sequence"/>
</dbReference>
<comment type="caution">
    <text evidence="1">The sequence shown here is derived from an EMBL/GenBank/DDBJ whole genome shotgun (WGS) entry which is preliminary data.</text>
</comment>
<dbReference type="PANTHER" id="PTHR47628">
    <property type="match status" value="1"/>
</dbReference>
<dbReference type="InterPro" id="IPR028082">
    <property type="entry name" value="Peripla_BP_I"/>
</dbReference>
<dbReference type="SUPFAM" id="SSF53822">
    <property type="entry name" value="Periplasmic binding protein-like I"/>
    <property type="match status" value="1"/>
</dbReference>
<evidence type="ECO:0000313" key="2">
    <source>
        <dbReference type="Proteomes" id="UP000274556"/>
    </source>
</evidence>